<evidence type="ECO:0000313" key="3">
    <source>
        <dbReference type="EMBL" id="MBC3757285.1"/>
    </source>
</evidence>
<organism evidence="3 4">
    <name type="scientific">Hyunsoonleella aquatilis</name>
    <dbReference type="NCBI Taxonomy" id="2762758"/>
    <lineage>
        <taxon>Bacteria</taxon>
        <taxon>Pseudomonadati</taxon>
        <taxon>Bacteroidota</taxon>
        <taxon>Flavobacteriia</taxon>
        <taxon>Flavobacteriales</taxon>
        <taxon>Flavobacteriaceae</taxon>
    </lineage>
</organism>
<dbReference type="AlphaFoldDB" id="A0A923H7F9"/>
<evidence type="ECO:0000259" key="2">
    <source>
        <dbReference type="Pfam" id="PF18962"/>
    </source>
</evidence>
<dbReference type="Pfam" id="PF13517">
    <property type="entry name" value="FG-GAP_3"/>
    <property type="match status" value="4"/>
</dbReference>
<dbReference type="EMBL" id="JACNMF010000001">
    <property type="protein sequence ID" value="MBC3757285.1"/>
    <property type="molecule type" value="Genomic_DNA"/>
</dbReference>
<dbReference type="PANTHER" id="PTHR44103:SF1">
    <property type="entry name" value="PROPROTEIN CONVERTASE P"/>
    <property type="match status" value="1"/>
</dbReference>
<comment type="caution">
    <text evidence="3">The sequence shown here is derived from an EMBL/GenBank/DDBJ whole genome shotgun (WGS) entry which is preliminary data.</text>
</comment>
<dbReference type="Gene3D" id="2.130.10.130">
    <property type="entry name" value="Integrin alpha, N-terminal"/>
    <property type="match status" value="2"/>
</dbReference>
<dbReference type="SUPFAM" id="SSF69318">
    <property type="entry name" value="Integrin alpha N-terminal domain"/>
    <property type="match status" value="3"/>
</dbReference>
<dbReference type="InterPro" id="IPR013517">
    <property type="entry name" value="FG-GAP"/>
</dbReference>
<sequence>MKKILLFNSMLFVFNTIFGQISFEDKINLYDYNYLSVNIIYDDFDNDNDLDIIKHGAPNSRNVLLQKNENGNFNANPSILLDTRKNPIISLDLNNDGFPDLITYQEFSTIGVLYNLQNDTFSEEETVQSFHGSYSHTLKPIKIDYNSDGFMDLILINNTRDAYLLRNNQLGGLEPAKFLIPVGTFNYINKIEDFDNDGDLDFYIWDYNKLKIHLFDEDSDDFIQPTALQATSSLESFGVIDLDGNGYKDILYLKNGSVWAKYFDFDKNTDQYIVLNDIIVVDNIPLNTNYNNHNSIYIENKENGVYAIYVALLTTDNHHNIYKFNVQNNVFSTAETVLANFEINTLSLNQFKFLDLNNDYNLDFTYTTSSNQNKMILINNNINDPLDKTICVQQFILPNDFSVIDMNGDGIEDICVGKSGLAYFEKTANNELSEMQNLIGVAASPNTTSYPNYNIIDFNNDGIGDVIDFESLTDNIKLFKNLGNDSFEFIQSINLPNNLLVTDVSFADIDSDGFKDLIIYNIFEILAYNSLDSTENSGFYWAKNNSGVDFGTIQPIVITGVDNISTSTFAFDDFNDDGEVDLLMLNSYFENKEMYFLENSNGQFSGNRIATITGNYSRSHLKIKDFDQDGDLDFFLYDINRGQNSGSPLLFFKNDSQNNFQSIIIENLNIEDLEFSDGDGDGINEIYAWNYDHNSYMNNIFYYTTPDYVSFTKVQIDSYSSINEKSDPSTRGDLLLYDYNDDGKDDLFINNYSSFYGLISVYKNNSETLGIEEIKNDNTSNKLQVYPNPFVNSVNWSSQKNEIYNIKLFSQNGKLIFEKTTSENNLNLSSFNSGIYFFVIKESTYGNKWVYKIIKK</sequence>
<dbReference type="RefSeq" id="WP_186558327.1">
    <property type="nucleotide sequence ID" value="NZ_JACNMF010000001.1"/>
</dbReference>
<protein>
    <submittedName>
        <fullName evidence="3">T9SS type A sorting domain-containing protein</fullName>
    </submittedName>
</protein>
<keyword evidence="4" id="KW-1185">Reference proteome</keyword>
<dbReference type="InterPro" id="IPR026444">
    <property type="entry name" value="Secre_tail"/>
</dbReference>
<accession>A0A923H7F9</accession>
<evidence type="ECO:0000313" key="4">
    <source>
        <dbReference type="Proteomes" id="UP000656244"/>
    </source>
</evidence>
<dbReference type="InterPro" id="IPR028994">
    <property type="entry name" value="Integrin_alpha_N"/>
</dbReference>
<gene>
    <name evidence="3" type="ORF">H7U19_02640</name>
</gene>
<dbReference type="Pfam" id="PF18962">
    <property type="entry name" value="Por_Secre_tail"/>
    <property type="match status" value="1"/>
</dbReference>
<dbReference type="Proteomes" id="UP000656244">
    <property type="component" value="Unassembled WGS sequence"/>
</dbReference>
<evidence type="ECO:0000256" key="1">
    <source>
        <dbReference type="ARBA" id="ARBA00022729"/>
    </source>
</evidence>
<dbReference type="NCBIfam" id="TIGR04183">
    <property type="entry name" value="Por_Secre_tail"/>
    <property type="match status" value="1"/>
</dbReference>
<reference evidence="3" key="1">
    <citation type="submission" date="2020-08" db="EMBL/GenBank/DDBJ databases">
        <title>Hyunsoonleella sp. strain SJ7 genome sequencing and assembly.</title>
        <authorList>
            <person name="Kim I."/>
        </authorList>
    </citation>
    <scope>NUCLEOTIDE SEQUENCE</scope>
    <source>
        <strain evidence="3">SJ7</strain>
    </source>
</reference>
<feature type="domain" description="Secretion system C-terminal sorting" evidence="2">
    <location>
        <begin position="785"/>
        <end position="844"/>
    </location>
</feature>
<keyword evidence="1" id="KW-0732">Signal</keyword>
<dbReference type="PANTHER" id="PTHR44103">
    <property type="entry name" value="PROPROTEIN CONVERTASE P"/>
    <property type="match status" value="1"/>
</dbReference>
<name>A0A923H7F9_9FLAO</name>
<proteinExistence type="predicted"/>